<dbReference type="InterPro" id="IPR036508">
    <property type="entry name" value="Chitin-bd_dom_sf"/>
</dbReference>
<dbReference type="SUPFAM" id="SSF57625">
    <property type="entry name" value="Invertebrate chitin-binding proteins"/>
    <property type="match status" value="1"/>
</dbReference>
<dbReference type="GO" id="GO:0005576">
    <property type="term" value="C:extracellular region"/>
    <property type="evidence" value="ECO:0007669"/>
    <property type="project" value="InterPro"/>
</dbReference>
<accession>A0A195C8V8</accession>
<gene>
    <name evidence="2" type="ORF">ALC62_11995</name>
</gene>
<dbReference type="Proteomes" id="UP000078542">
    <property type="component" value="Unassembled WGS sequence"/>
</dbReference>
<protein>
    <recommendedName>
        <fullName evidence="1">Chitin-binding type-2 domain-containing protein</fullName>
    </recommendedName>
</protein>
<dbReference type="PANTHER" id="PTHR22933:SF31">
    <property type="entry name" value="FI18007P1"/>
    <property type="match status" value="1"/>
</dbReference>
<dbReference type="STRING" id="456900.A0A195C8V8"/>
<dbReference type="GO" id="GO:0008061">
    <property type="term" value="F:chitin binding"/>
    <property type="evidence" value="ECO:0007669"/>
    <property type="project" value="InterPro"/>
</dbReference>
<proteinExistence type="predicted"/>
<dbReference type="InterPro" id="IPR052976">
    <property type="entry name" value="Scoloptoxin-like"/>
</dbReference>
<dbReference type="Pfam" id="PF01607">
    <property type="entry name" value="CBM_14"/>
    <property type="match status" value="1"/>
</dbReference>
<dbReference type="AlphaFoldDB" id="A0A195C8V8"/>
<dbReference type="PROSITE" id="PS50940">
    <property type="entry name" value="CHIT_BIND_II"/>
    <property type="match status" value="1"/>
</dbReference>
<dbReference type="Gene3D" id="2.170.140.10">
    <property type="entry name" value="Chitin binding domain"/>
    <property type="match status" value="1"/>
</dbReference>
<dbReference type="EMBL" id="KQ978072">
    <property type="protein sequence ID" value="KYM97262.1"/>
    <property type="molecule type" value="Genomic_DNA"/>
</dbReference>
<evidence type="ECO:0000313" key="3">
    <source>
        <dbReference type="Proteomes" id="UP000078542"/>
    </source>
</evidence>
<keyword evidence="3" id="KW-1185">Reference proteome</keyword>
<organism evidence="2 3">
    <name type="scientific">Cyphomyrmex costatus</name>
    <dbReference type="NCBI Taxonomy" id="456900"/>
    <lineage>
        <taxon>Eukaryota</taxon>
        <taxon>Metazoa</taxon>
        <taxon>Ecdysozoa</taxon>
        <taxon>Arthropoda</taxon>
        <taxon>Hexapoda</taxon>
        <taxon>Insecta</taxon>
        <taxon>Pterygota</taxon>
        <taxon>Neoptera</taxon>
        <taxon>Endopterygota</taxon>
        <taxon>Hymenoptera</taxon>
        <taxon>Apocrita</taxon>
        <taxon>Aculeata</taxon>
        <taxon>Formicoidea</taxon>
        <taxon>Formicidae</taxon>
        <taxon>Myrmicinae</taxon>
        <taxon>Cyphomyrmex</taxon>
    </lineage>
</organism>
<dbReference type="InterPro" id="IPR002557">
    <property type="entry name" value="Chitin-bd_dom"/>
</dbReference>
<dbReference type="PANTHER" id="PTHR22933">
    <property type="entry name" value="FI18007P1-RELATED"/>
    <property type="match status" value="1"/>
</dbReference>
<name>A0A195C8V8_9HYME</name>
<reference evidence="2 3" key="1">
    <citation type="submission" date="2016-03" db="EMBL/GenBank/DDBJ databases">
        <title>Cyphomyrmex costatus WGS genome.</title>
        <authorList>
            <person name="Nygaard S."/>
            <person name="Hu H."/>
            <person name="Boomsma J."/>
            <person name="Zhang G."/>
        </authorList>
    </citation>
    <scope>NUCLEOTIDE SEQUENCE [LARGE SCALE GENOMIC DNA]</scope>
    <source>
        <strain evidence="2">MS0001</strain>
        <tissue evidence="2">Whole body</tissue>
    </source>
</reference>
<sequence length="102" mass="11725">MLSEWSNNDGIPGVTGKGDSIFYRVPWTRFMCEWKQLGYYADPEADCQVYHICQRGGHKDSFLCPNGTLFNQERDWSARGGTPWIAPARKVSTPLTRRLQKQ</sequence>
<evidence type="ECO:0000259" key="1">
    <source>
        <dbReference type="PROSITE" id="PS50940"/>
    </source>
</evidence>
<feature type="domain" description="Chitin-binding type-2" evidence="1">
    <location>
        <begin position="29"/>
        <end position="75"/>
    </location>
</feature>
<evidence type="ECO:0000313" key="2">
    <source>
        <dbReference type="EMBL" id="KYM97262.1"/>
    </source>
</evidence>